<dbReference type="RefSeq" id="WP_126380936.1">
    <property type="nucleotide sequence ID" value="NZ_AP017378.1"/>
</dbReference>
<gene>
    <name evidence="7" type="ORF">DFE_3214</name>
</gene>
<reference evidence="7 8" key="1">
    <citation type="journal article" date="2018" name="Sci. Adv.">
        <title>Multi-heme cytochromes provide a pathway for survival in energy-limited environments.</title>
        <authorList>
            <person name="Deng X."/>
            <person name="Dohmae N."/>
            <person name="Nealson K.H."/>
            <person name="Hashimoto K."/>
            <person name="Okamoto A."/>
        </authorList>
    </citation>
    <scope>NUCLEOTIDE SEQUENCE [LARGE SCALE GENOMIC DNA]</scope>
    <source>
        <strain evidence="7 8">IS5</strain>
    </source>
</reference>
<evidence type="ECO:0000313" key="7">
    <source>
        <dbReference type="EMBL" id="BBD09940.1"/>
    </source>
</evidence>
<dbReference type="InterPro" id="IPR001123">
    <property type="entry name" value="LeuE-type"/>
</dbReference>
<keyword evidence="8" id="KW-1185">Reference proteome</keyword>
<dbReference type="PIRSF" id="PIRSF006324">
    <property type="entry name" value="LeuE"/>
    <property type="match status" value="1"/>
</dbReference>
<name>A0A2Z6B3E9_9BACT</name>
<dbReference type="PANTHER" id="PTHR30086">
    <property type="entry name" value="ARGININE EXPORTER PROTEIN ARGO"/>
    <property type="match status" value="1"/>
</dbReference>
<evidence type="ECO:0000256" key="2">
    <source>
        <dbReference type="ARBA" id="ARBA00022475"/>
    </source>
</evidence>
<accession>A0A2Z6B3E9</accession>
<evidence type="ECO:0000256" key="6">
    <source>
        <dbReference type="SAM" id="Phobius"/>
    </source>
</evidence>
<proteinExistence type="predicted"/>
<evidence type="ECO:0000256" key="3">
    <source>
        <dbReference type="ARBA" id="ARBA00022692"/>
    </source>
</evidence>
<sequence>MALDQMLLFCAASLVLIFTPGPDIIYVMTRGAAQGRGAALAAAAGFSLGNVVHTAAAIAGVSALIASSAWAFSAVKFAGAAYLAYLGLRLFMSKAGPLGGGTDSAKQTVAVFRQSILANMLNPKVAIFFLAFFPQFVREGGLHPSMQMAVLGTTFIALTMICFSLVGLTAGSLSDWLHARLAVGGRINKIAGGVLVGLGLSLAWSERT</sequence>
<keyword evidence="2" id="KW-1003">Cell membrane</keyword>
<dbReference type="OrthoDB" id="9807053at2"/>
<feature type="transmembrane region" description="Helical" evidence="6">
    <location>
        <begin position="116"/>
        <end position="137"/>
    </location>
</feature>
<dbReference type="Pfam" id="PF01810">
    <property type="entry name" value="LysE"/>
    <property type="match status" value="1"/>
</dbReference>
<feature type="transmembrane region" description="Helical" evidence="6">
    <location>
        <begin position="186"/>
        <end position="204"/>
    </location>
</feature>
<comment type="subcellular location">
    <subcellularLocation>
        <location evidence="1">Cell membrane</location>
        <topology evidence="1">Multi-pass membrane protein</topology>
    </subcellularLocation>
</comment>
<evidence type="ECO:0000313" key="8">
    <source>
        <dbReference type="Proteomes" id="UP000269883"/>
    </source>
</evidence>
<protein>
    <submittedName>
        <fullName evidence="7">Lysine exporter protein LYSE/YGGA</fullName>
    </submittedName>
</protein>
<keyword evidence="3 6" id="KW-0812">Transmembrane</keyword>
<organism evidence="7 8">
    <name type="scientific">Desulfovibrio ferrophilus</name>
    <dbReference type="NCBI Taxonomy" id="241368"/>
    <lineage>
        <taxon>Bacteria</taxon>
        <taxon>Pseudomonadati</taxon>
        <taxon>Thermodesulfobacteriota</taxon>
        <taxon>Desulfovibrionia</taxon>
        <taxon>Desulfovibrionales</taxon>
        <taxon>Desulfovibrionaceae</taxon>
        <taxon>Desulfovibrio</taxon>
    </lineage>
</organism>
<dbReference type="AlphaFoldDB" id="A0A2Z6B3E9"/>
<dbReference type="GO" id="GO:0005886">
    <property type="term" value="C:plasma membrane"/>
    <property type="evidence" value="ECO:0007669"/>
    <property type="project" value="UniProtKB-SubCell"/>
</dbReference>
<dbReference type="EMBL" id="AP017378">
    <property type="protein sequence ID" value="BBD09940.1"/>
    <property type="molecule type" value="Genomic_DNA"/>
</dbReference>
<dbReference type="GO" id="GO:0015171">
    <property type="term" value="F:amino acid transmembrane transporter activity"/>
    <property type="evidence" value="ECO:0007669"/>
    <property type="project" value="TreeGrafter"/>
</dbReference>
<dbReference type="PANTHER" id="PTHR30086:SF20">
    <property type="entry name" value="ARGININE EXPORTER PROTEIN ARGO-RELATED"/>
    <property type="match status" value="1"/>
</dbReference>
<evidence type="ECO:0000256" key="4">
    <source>
        <dbReference type="ARBA" id="ARBA00022989"/>
    </source>
</evidence>
<feature type="transmembrane region" description="Helical" evidence="6">
    <location>
        <begin position="39"/>
        <end position="63"/>
    </location>
</feature>
<feature type="transmembrane region" description="Helical" evidence="6">
    <location>
        <begin position="6"/>
        <end position="27"/>
    </location>
</feature>
<dbReference type="Proteomes" id="UP000269883">
    <property type="component" value="Chromosome"/>
</dbReference>
<feature type="transmembrane region" description="Helical" evidence="6">
    <location>
        <begin position="69"/>
        <end position="88"/>
    </location>
</feature>
<keyword evidence="4 6" id="KW-1133">Transmembrane helix</keyword>
<evidence type="ECO:0000256" key="5">
    <source>
        <dbReference type="ARBA" id="ARBA00023136"/>
    </source>
</evidence>
<feature type="transmembrane region" description="Helical" evidence="6">
    <location>
        <begin position="149"/>
        <end position="174"/>
    </location>
</feature>
<dbReference type="KEGG" id="dfl:DFE_3214"/>
<keyword evidence="5 6" id="KW-0472">Membrane</keyword>
<evidence type="ECO:0000256" key="1">
    <source>
        <dbReference type="ARBA" id="ARBA00004651"/>
    </source>
</evidence>